<organism evidence="1 2">
    <name type="scientific">Mycolicibacterium parafortuitum</name>
    <name type="common">Mycobacterium parafortuitum</name>
    <dbReference type="NCBI Taxonomy" id="39692"/>
    <lineage>
        <taxon>Bacteria</taxon>
        <taxon>Bacillati</taxon>
        <taxon>Actinomycetota</taxon>
        <taxon>Actinomycetes</taxon>
        <taxon>Mycobacteriales</taxon>
        <taxon>Mycobacteriaceae</taxon>
        <taxon>Mycolicibacterium</taxon>
    </lineage>
</organism>
<dbReference type="EMBL" id="UEGS01000001">
    <property type="protein sequence ID" value="SRX81475.1"/>
    <property type="molecule type" value="Genomic_DNA"/>
</dbReference>
<reference evidence="1 2" key="1">
    <citation type="submission" date="2018-05" db="EMBL/GenBank/DDBJ databases">
        <authorList>
            <consortium name="IHU Genomes"/>
        </authorList>
    </citation>
    <scope>NUCLEOTIDE SEQUENCE [LARGE SCALE GENOMIC DNA]</scope>
    <source>
        <strain evidence="1 2">P7335</strain>
    </source>
</reference>
<gene>
    <name evidence="1" type="ORF">MPP7335_03227</name>
</gene>
<name>A0A375YK08_MYCPF</name>
<keyword evidence="2" id="KW-1185">Reference proteome</keyword>
<proteinExistence type="predicted"/>
<dbReference type="RefSeq" id="WP_420872535.1">
    <property type="nucleotide sequence ID" value="NZ_MVID01000041.1"/>
</dbReference>
<dbReference type="Proteomes" id="UP000252008">
    <property type="component" value="Unassembled WGS sequence"/>
</dbReference>
<accession>A0A375YK08</accession>
<evidence type="ECO:0000313" key="2">
    <source>
        <dbReference type="Proteomes" id="UP000252008"/>
    </source>
</evidence>
<dbReference type="Pfam" id="PF21833">
    <property type="entry name" value="DUF6893"/>
    <property type="match status" value="1"/>
</dbReference>
<protein>
    <submittedName>
        <fullName evidence="1">Uncharacterized protein</fullName>
    </submittedName>
</protein>
<dbReference type="InterPro" id="IPR054188">
    <property type="entry name" value="DUF6893"/>
</dbReference>
<sequence>MEVIGRITVGVLAVAAVVAVLIGVQSVPDVQRYLKMRRM</sequence>
<evidence type="ECO:0000313" key="1">
    <source>
        <dbReference type="EMBL" id="SRX81475.1"/>
    </source>
</evidence>
<dbReference type="AlphaFoldDB" id="A0A375YK08"/>